<evidence type="ECO:0000259" key="4">
    <source>
        <dbReference type="PROSITE" id="PS01124"/>
    </source>
</evidence>
<dbReference type="InterPro" id="IPR018062">
    <property type="entry name" value="HTH_AraC-typ_CS"/>
</dbReference>
<dbReference type="GO" id="GO:0003700">
    <property type="term" value="F:DNA-binding transcription factor activity"/>
    <property type="evidence" value="ECO:0007669"/>
    <property type="project" value="InterPro"/>
</dbReference>
<organism evidence="5 6">
    <name type="scientific">Candidatus Blautia pullistercoris</name>
    <dbReference type="NCBI Taxonomy" id="2838499"/>
    <lineage>
        <taxon>Bacteria</taxon>
        <taxon>Bacillati</taxon>
        <taxon>Bacillota</taxon>
        <taxon>Clostridia</taxon>
        <taxon>Lachnospirales</taxon>
        <taxon>Lachnospiraceae</taxon>
        <taxon>Blautia</taxon>
    </lineage>
</organism>
<evidence type="ECO:0000256" key="3">
    <source>
        <dbReference type="ARBA" id="ARBA00023163"/>
    </source>
</evidence>
<reference evidence="5" key="1">
    <citation type="journal article" date="2021" name="PeerJ">
        <title>Extensive microbial diversity within the chicken gut microbiome revealed by metagenomics and culture.</title>
        <authorList>
            <person name="Gilroy R."/>
            <person name="Ravi A."/>
            <person name="Getino M."/>
            <person name="Pursley I."/>
            <person name="Horton D.L."/>
            <person name="Alikhan N.F."/>
            <person name="Baker D."/>
            <person name="Gharbi K."/>
            <person name="Hall N."/>
            <person name="Watson M."/>
            <person name="Adriaenssens E.M."/>
            <person name="Foster-Nyarko E."/>
            <person name="Jarju S."/>
            <person name="Secka A."/>
            <person name="Antonio M."/>
            <person name="Oren A."/>
            <person name="Chaudhuri R.R."/>
            <person name="La Ragione R."/>
            <person name="Hildebrand F."/>
            <person name="Pallen M.J."/>
        </authorList>
    </citation>
    <scope>NUCLEOTIDE SEQUENCE</scope>
    <source>
        <strain evidence="5">ChiHjej12B11-1927</strain>
    </source>
</reference>
<dbReference type="SMART" id="SM00342">
    <property type="entry name" value="HTH_ARAC"/>
    <property type="match status" value="1"/>
</dbReference>
<protein>
    <submittedName>
        <fullName evidence="5">AraC family transcriptional regulator</fullName>
    </submittedName>
</protein>
<dbReference type="Pfam" id="PF12833">
    <property type="entry name" value="HTH_18"/>
    <property type="match status" value="1"/>
</dbReference>
<accession>A0A9D2ALW6</accession>
<dbReference type="InterPro" id="IPR009057">
    <property type="entry name" value="Homeodomain-like_sf"/>
</dbReference>
<keyword evidence="2" id="KW-0238">DNA-binding</keyword>
<gene>
    <name evidence="5" type="ORF">H9738_00010</name>
</gene>
<dbReference type="PRINTS" id="PR00032">
    <property type="entry name" value="HTHARAC"/>
</dbReference>
<dbReference type="SUPFAM" id="SSF46689">
    <property type="entry name" value="Homeodomain-like"/>
    <property type="match status" value="2"/>
</dbReference>
<sequence>MDNVLIDFTRKLFSELRIPTHTVTLPFQWDDQFDLGLRKTLVKDPSNILKDTFLDFDNLFGDKVEIIFGEDLFTCCYLILPLNPSQLFLAGPFIFEPSVVGDLMELCEKLKISGKYHTYIKQYFSTLPKVPSKSFLGSYVKCLADQVYGPGKYEIRRLKNQSSFDFHFDEALEPEPSLDTIKSMENRYENEEAIMECIARGDYETAETYMYRPSYLSDLEQRLSDTIRDQKNYLIIGNTLFRKAAQRGKVHPIYLDELSSKMAAKIENITSVSQVDPLRREMVRKYCFLVKTYSTKGFSPIIQKVLNYIALNLASDLTLKNLSSIFSLNSSYLSAMFKKETGTTLTSYVNSKRIDRAVYLLNTQVDSIQDIAILCGIPDLTYFTKLFKKAKGMTPTKYRELITRKAEDIDEQVNAGSQTPPR</sequence>
<feature type="domain" description="HTH araC/xylS-type" evidence="4">
    <location>
        <begin position="303"/>
        <end position="401"/>
    </location>
</feature>
<proteinExistence type="predicted"/>
<evidence type="ECO:0000256" key="2">
    <source>
        <dbReference type="ARBA" id="ARBA00023125"/>
    </source>
</evidence>
<dbReference type="PROSITE" id="PS01124">
    <property type="entry name" value="HTH_ARAC_FAMILY_2"/>
    <property type="match status" value="1"/>
</dbReference>
<dbReference type="Proteomes" id="UP000824230">
    <property type="component" value="Unassembled WGS sequence"/>
</dbReference>
<dbReference type="AlphaFoldDB" id="A0A9D2ALW6"/>
<keyword evidence="1" id="KW-0805">Transcription regulation</keyword>
<dbReference type="GO" id="GO:0043565">
    <property type="term" value="F:sequence-specific DNA binding"/>
    <property type="evidence" value="ECO:0007669"/>
    <property type="project" value="InterPro"/>
</dbReference>
<dbReference type="EMBL" id="DXFG01000001">
    <property type="protein sequence ID" value="HIX36245.1"/>
    <property type="molecule type" value="Genomic_DNA"/>
</dbReference>
<dbReference type="PROSITE" id="PS00041">
    <property type="entry name" value="HTH_ARAC_FAMILY_1"/>
    <property type="match status" value="1"/>
</dbReference>
<dbReference type="InterPro" id="IPR020449">
    <property type="entry name" value="Tscrpt_reg_AraC-type_HTH"/>
</dbReference>
<keyword evidence="3" id="KW-0804">Transcription</keyword>
<dbReference type="PANTHER" id="PTHR43280">
    <property type="entry name" value="ARAC-FAMILY TRANSCRIPTIONAL REGULATOR"/>
    <property type="match status" value="1"/>
</dbReference>
<comment type="caution">
    <text evidence="5">The sequence shown here is derived from an EMBL/GenBank/DDBJ whole genome shotgun (WGS) entry which is preliminary data.</text>
</comment>
<evidence type="ECO:0000256" key="1">
    <source>
        <dbReference type="ARBA" id="ARBA00023015"/>
    </source>
</evidence>
<reference evidence="5" key="2">
    <citation type="submission" date="2021-04" db="EMBL/GenBank/DDBJ databases">
        <authorList>
            <person name="Gilroy R."/>
        </authorList>
    </citation>
    <scope>NUCLEOTIDE SEQUENCE</scope>
    <source>
        <strain evidence="5">ChiHjej12B11-1927</strain>
    </source>
</reference>
<dbReference type="Gene3D" id="1.10.10.60">
    <property type="entry name" value="Homeodomain-like"/>
    <property type="match status" value="2"/>
</dbReference>
<evidence type="ECO:0000313" key="6">
    <source>
        <dbReference type="Proteomes" id="UP000824230"/>
    </source>
</evidence>
<evidence type="ECO:0000313" key="5">
    <source>
        <dbReference type="EMBL" id="HIX36245.1"/>
    </source>
</evidence>
<name>A0A9D2ALW6_9FIRM</name>
<dbReference type="PANTHER" id="PTHR43280:SF2">
    <property type="entry name" value="HTH-TYPE TRANSCRIPTIONAL REGULATOR EXSA"/>
    <property type="match status" value="1"/>
</dbReference>
<dbReference type="InterPro" id="IPR018060">
    <property type="entry name" value="HTH_AraC"/>
</dbReference>